<name>A0AAE3IKM9_9FIRM</name>
<accession>A0AAE3IKM9</accession>
<reference evidence="2 3" key="1">
    <citation type="journal article" date="2021" name="ISME Commun">
        <title>Automated analysis of genomic sequences facilitates high-throughput and comprehensive description of bacteria.</title>
        <authorList>
            <person name="Hitch T.C.A."/>
        </authorList>
    </citation>
    <scope>NUCLEOTIDE SEQUENCE [LARGE SCALE GENOMIC DNA]</scope>
    <source>
        <strain evidence="2 3">Sanger_31</strain>
    </source>
</reference>
<protein>
    <submittedName>
        <fullName evidence="2">DUF6103 family protein</fullName>
    </submittedName>
</protein>
<dbReference type="AlphaFoldDB" id="A0AAE3IKM9"/>
<comment type="caution">
    <text evidence="2">The sequence shown here is derived from an EMBL/GenBank/DDBJ whole genome shotgun (WGS) entry which is preliminary data.</text>
</comment>
<sequence>MKKSVTVNVNEKKLSAIEMYLEQKNTTLAAELEKYVDQLYGKVVPQNVRDFIDMMSAKKPARKPKNLAPDESEKQSEQ</sequence>
<proteinExistence type="predicted"/>
<evidence type="ECO:0000256" key="1">
    <source>
        <dbReference type="SAM" id="MobiDB-lite"/>
    </source>
</evidence>
<dbReference type="Proteomes" id="UP001208131">
    <property type="component" value="Unassembled WGS sequence"/>
</dbReference>
<evidence type="ECO:0000313" key="2">
    <source>
        <dbReference type="EMBL" id="MCU6706896.1"/>
    </source>
</evidence>
<gene>
    <name evidence="2" type="ORF">OCV57_13330</name>
</gene>
<keyword evidence="3" id="KW-1185">Reference proteome</keyword>
<dbReference type="EMBL" id="JAOQJZ010000019">
    <property type="protein sequence ID" value="MCU6706896.1"/>
    <property type="molecule type" value="Genomic_DNA"/>
</dbReference>
<dbReference type="InterPro" id="IPR046085">
    <property type="entry name" value="DUF6103"/>
</dbReference>
<dbReference type="RefSeq" id="WP_267301949.1">
    <property type="nucleotide sequence ID" value="NZ_JAOQJZ010000019.1"/>
</dbReference>
<organism evidence="2 3">
    <name type="scientific">Hominimerdicola aceti</name>
    <dbReference type="NCBI Taxonomy" id="2981726"/>
    <lineage>
        <taxon>Bacteria</taxon>
        <taxon>Bacillati</taxon>
        <taxon>Bacillota</taxon>
        <taxon>Clostridia</taxon>
        <taxon>Eubacteriales</taxon>
        <taxon>Oscillospiraceae</taxon>
        <taxon>Hominimerdicola</taxon>
    </lineage>
</organism>
<evidence type="ECO:0000313" key="3">
    <source>
        <dbReference type="Proteomes" id="UP001208131"/>
    </source>
</evidence>
<feature type="region of interest" description="Disordered" evidence="1">
    <location>
        <begin position="56"/>
        <end position="78"/>
    </location>
</feature>
<dbReference type="Pfam" id="PF19598">
    <property type="entry name" value="DUF6103"/>
    <property type="match status" value="1"/>
</dbReference>